<feature type="transmembrane region" description="Helical" evidence="8">
    <location>
        <begin position="21"/>
        <end position="41"/>
    </location>
</feature>
<comment type="subcellular location">
    <subcellularLocation>
        <location evidence="1">Cell inner membrane</location>
        <topology evidence="1">Multi-pass membrane protein</topology>
    </subcellularLocation>
    <subcellularLocation>
        <location evidence="8">Cell membrane</location>
        <topology evidence="8">Multi-pass membrane protein</topology>
    </subcellularLocation>
</comment>
<accession>A0ABX5J6R1</accession>
<feature type="transmembrane region" description="Helical" evidence="8">
    <location>
        <begin position="507"/>
        <end position="529"/>
    </location>
</feature>
<keyword evidence="2 8" id="KW-0813">Transport</keyword>
<evidence type="ECO:0000256" key="8">
    <source>
        <dbReference type="RuleBase" id="RU363032"/>
    </source>
</evidence>
<dbReference type="InterPro" id="IPR000515">
    <property type="entry name" value="MetI-like"/>
</dbReference>
<dbReference type="PANTHER" id="PTHR43357:SF4">
    <property type="entry name" value="INNER MEMBRANE ABC TRANSPORTER PERMEASE PROTEIN YDCV"/>
    <property type="match status" value="1"/>
</dbReference>
<keyword evidence="11" id="KW-1185">Reference proteome</keyword>
<evidence type="ECO:0000256" key="1">
    <source>
        <dbReference type="ARBA" id="ARBA00004429"/>
    </source>
</evidence>
<evidence type="ECO:0000256" key="7">
    <source>
        <dbReference type="ARBA" id="ARBA00023136"/>
    </source>
</evidence>
<keyword evidence="5 8" id="KW-0812">Transmembrane</keyword>
<dbReference type="Gene3D" id="1.10.3720.10">
    <property type="entry name" value="MetI-like"/>
    <property type="match status" value="2"/>
</dbReference>
<name>A0ABX5J6R1_9RHOB</name>
<comment type="caution">
    <text evidence="10">The sequence shown here is derived from an EMBL/GenBank/DDBJ whole genome shotgun (WGS) entry which is preliminary data.</text>
</comment>
<evidence type="ECO:0000313" key="11">
    <source>
        <dbReference type="Proteomes" id="UP000240800"/>
    </source>
</evidence>
<feature type="transmembrane region" description="Helical" evidence="8">
    <location>
        <begin position="74"/>
        <end position="95"/>
    </location>
</feature>
<reference evidence="10 11" key="1">
    <citation type="submission" date="2018-04" db="EMBL/GenBank/DDBJ databases">
        <title>Genomic Encyclopedia of Type Strains, Phase III (KMG-III): the genomes of soil and plant-associated and newly described type strains.</title>
        <authorList>
            <person name="Whitman W."/>
        </authorList>
    </citation>
    <scope>NUCLEOTIDE SEQUENCE [LARGE SCALE GENOMIC DNA]</scope>
    <source>
        <strain evidence="10 11">JA192</strain>
    </source>
</reference>
<feature type="transmembrane region" description="Helical" evidence="8">
    <location>
        <begin position="394"/>
        <end position="418"/>
    </location>
</feature>
<dbReference type="Proteomes" id="UP000240800">
    <property type="component" value="Unassembled WGS sequence"/>
</dbReference>
<evidence type="ECO:0000256" key="4">
    <source>
        <dbReference type="ARBA" id="ARBA00022519"/>
    </source>
</evidence>
<feature type="transmembrane region" description="Helical" evidence="8">
    <location>
        <begin position="158"/>
        <end position="178"/>
    </location>
</feature>
<feature type="transmembrane region" description="Helical" evidence="8">
    <location>
        <begin position="341"/>
        <end position="364"/>
    </location>
</feature>
<sequence>MTDMPLSDAAISRRRPLLRNPALLLLPATLFLGVIYVLPLIDLARVSLSGEPWWVHFDRVFSVPLYWDSLVRTMQIALTVACLCALFGYPTALLIQRSRGTLQVLIATAVILPYFIAILIRTYAWMVLLGRNGPINKFAIWLGLYDQPLALLFNRGTVLLGMTAVLMPLMVLSIYSSLSRLDPGLTRAALASGAGPLAVFWRVLLPLTLPGIGAGFLLVFVSALGFFITPTLLGGPADQMFAMHITQQADSITGEGFLQALAVVLLLITLVVVGIAGRLMGFEFIWGGGKLSEPAEAAVKGHSGSARPRRRSPATVIADMIGWPLLRIMGRMPASAGTWTVRALGFLIICTLILPILVVIIISFSEASYLTFPPPGWSLKWYEKFFSDSNWMSAFWNSLGIAALSAVIAVTLGASAAMGIVRSEIRYKSALMLLLVSPMIVPPVVLGLSLYSLFLQLGLVGTYFGLAAAHAIGGIPIVVVIVAASLQAVDRKLEQSAAVHGASPLTVFRTVTLPAIAPGLAAAVFFAFLHSFDELVLSLFLSSPRMKTLPLMLWADINYQLNPVLAVVSTLEVLLVVGGIILARPVLSRSGGGH</sequence>
<feature type="transmembrane region" description="Helical" evidence="8">
    <location>
        <begin position="463"/>
        <end position="486"/>
    </location>
</feature>
<dbReference type="PANTHER" id="PTHR43357">
    <property type="entry name" value="INNER MEMBRANE ABC TRANSPORTER PERMEASE PROTEIN YDCV"/>
    <property type="match status" value="1"/>
</dbReference>
<comment type="similarity">
    <text evidence="8">Belongs to the binding-protein-dependent transport system permease family.</text>
</comment>
<gene>
    <name evidence="10" type="ORF">C8J29_104508</name>
</gene>
<dbReference type="EMBL" id="PZZW01000004">
    <property type="protein sequence ID" value="PTM78547.1"/>
    <property type="molecule type" value="Genomic_DNA"/>
</dbReference>
<dbReference type="InterPro" id="IPR035906">
    <property type="entry name" value="MetI-like_sf"/>
</dbReference>
<protein>
    <submittedName>
        <fullName evidence="10">Spermidine/putrescine transport system permease protein</fullName>
    </submittedName>
</protein>
<evidence type="ECO:0000259" key="9">
    <source>
        <dbReference type="PROSITE" id="PS50928"/>
    </source>
</evidence>
<feature type="domain" description="ABC transmembrane type-1" evidence="9">
    <location>
        <begin position="70"/>
        <end position="276"/>
    </location>
</feature>
<feature type="transmembrane region" description="Helical" evidence="8">
    <location>
        <begin position="430"/>
        <end position="451"/>
    </location>
</feature>
<feature type="domain" description="ABC transmembrane type-1" evidence="9">
    <location>
        <begin position="395"/>
        <end position="583"/>
    </location>
</feature>
<feature type="transmembrane region" description="Helical" evidence="8">
    <location>
        <begin position="561"/>
        <end position="583"/>
    </location>
</feature>
<dbReference type="Pfam" id="PF00528">
    <property type="entry name" value="BPD_transp_1"/>
    <property type="match status" value="2"/>
</dbReference>
<keyword evidence="6 8" id="KW-1133">Transmembrane helix</keyword>
<keyword evidence="4" id="KW-0997">Cell inner membrane</keyword>
<evidence type="ECO:0000256" key="5">
    <source>
        <dbReference type="ARBA" id="ARBA00022692"/>
    </source>
</evidence>
<dbReference type="CDD" id="cd06261">
    <property type="entry name" value="TM_PBP2"/>
    <property type="match status" value="2"/>
</dbReference>
<keyword evidence="3" id="KW-1003">Cell membrane</keyword>
<evidence type="ECO:0000256" key="2">
    <source>
        <dbReference type="ARBA" id="ARBA00022448"/>
    </source>
</evidence>
<evidence type="ECO:0000256" key="3">
    <source>
        <dbReference type="ARBA" id="ARBA00022475"/>
    </source>
</evidence>
<evidence type="ECO:0000313" key="10">
    <source>
        <dbReference type="EMBL" id="PTM78547.1"/>
    </source>
</evidence>
<keyword evidence="7 8" id="KW-0472">Membrane</keyword>
<organism evidence="10 11">
    <name type="scientific">Cereibacter johrii</name>
    <dbReference type="NCBI Taxonomy" id="445629"/>
    <lineage>
        <taxon>Bacteria</taxon>
        <taxon>Pseudomonadati</taxon>
        <taxon>Pseudomonadota</taxon>
        <taxon>Alphaproteobacteria</taxon>
        <taxon>Rhodobacterales</taxon>
        <taxon>Paracoccaceae</taxon>
        <taxon>Cereibacter</taxon>
    </lineage>
</organism>
<feature type="transmembrane region" description="Helical" evidence="8">
    <location>
        <begin position="102"/>
        <end position="124"/>
    </location>
</feature>
<dbReference type="SUPFAM" id="SSF161098">
    <property type="entry name" value="MetI-like"/>
    <property type="match status" value="2"/>
</dbReference>
<feature type="transmembrane region" description="Helical" evidence="8">
    <location>
        <begin position="256"/>
        <end position="276"/>
    </location>
</feature>
<proteinExistence type="inferred from homology"/>
<dbReference type="RefSeq" id="WP_069332141.1">
    <property type="nucleotide sequence ID" value="NZ_MABH01000139.1"/>
</dbReference>
<dbReference type="PROSITE" id="PS50928">
    <property type="entry name" value="ABC_TM1"/>
    <property type="match status" value="2"/>
</dbReference>
<evidence type="ECO:0000256" key="6">
    <source>
        <dbReference type="ARBA" id="ARBA00022989"/>
    </source>
</evidence>